<dbReference type="Gene3D" id="3.30.420.10">
    <property type="entry name" value="Ribonuclease H-like superfamily/Ribonuclease H"/>
    <property type="match status" value="1"/>
</dbReference>
<feature type="non-terminal residue" evidence="2">
    <location>
        <position position="1"/>
    </location>
</feature>
<dbReference type="PANTHER" id="PTHR37984">
    <property type="entry name" value="PROTEIN CBG26694"/>
    <property type="match status" value="1"/>
</dbReference>
<dbReference type="Pfam" id="PF24626">
    <property type="entry name" value="SH3_Tf2-1"/>
    <property type="match status" value="1"/>
</dbReference>
<dbReference type="InterPro" id="IPR036397">
    <property type="entry name" value="RNaseH_sf"/>
</dbReference>
<dbReference type="PANTHER" id="PTHR37984:SF5">
    <property type="entry name" value="PROTEIN NYNRIN-LIKE"/>
    <property type="match status" value="1"/>
</dbReference>
<dbReference type="EMBL" id="GBHO01001041">
    <property type="protein sequence ID" value="JAG42563.1"/>
    <property type="molecule type" value="Transcribed_RNA"/>
</dbReference>
<dbReference type="SUPFAM" id="SSF53098">
    <property type="entry name" value="Ribonuclease H-like"/>
    <property type="match status" value="1"/>
</dbReference>
<evidence type="ECO:0000313" key="2">
    <source>
        <dbReference type="EMBL" id="JAG42563.1"/>
    </source>
</evidence>
<dbReference type="InterPro" id="IPR012337">
    <property type="entry name" value="RNaseH-like_sf"/>
</dbReference>
<sequence>EMRDYLGTKKIIHRHSNPGRPQVQGAVERSHQKLATFLRINAADYTGDYQVLLTQAQRQMNIGINKTTGYSPYYIIFGKHPEQQDGLNSMTEDENERHENIQNLVEKLPAIHHKSFLERKRYHDRKRKNEEYKQGDLVMIRQTCFDPHPGKLEPKYVGPYEVIRKTGKCNYVIYAPYKG</sequence>
<feature type="non-terminal residue" evidence="2">
    <location>
        <position position="179"/>
    </location>
</feature>
<dbReference type="PROSITE" id="PS50994">
    <property type="entry name" value="INTEGRASE"/>
    <property type="match status" value="1"/>
</dbReference>
<reference evidence="2" key="1">
    <citation type="journal article" date="2014" name="PLoS ONE">
        <title>Transcriptome-Based Identification of ABC Transporters in the Western Tarnished Plant Bug Lygus hesperus.</title>
        <authorList>
            <person name="Hull J.J."/>
            <person name="Chaney K."/>
            <person name="Geib S.M."/>
            <person name="Fabrick J.A."/>
            <person name="Brent C.S."/>
            <person name="Walsh D."/>
            <person name="Lavine L.C."/>
        </authorList>
    </citation>
    <scope>NUCLEOTIDE SEQUENCE</scope>
</reference>
<dbReference type="InterPro" id="IPR050951">
    <property type="entry name" value="Retrovirus_Pol_polyprotein"/>
</dbReference>
<accession>A0A0A9ZGC7</accession>
<organism evidence="2">
    <name type="scientific">Lygus hesperus</name>
    <name type="common">Western plant bug</name>
    <dbReference type="NCBI Taxonomy" id="30085"/>
    <lineage>
        <taxon>Eukaryota</taxon>
        <taxon>Metazoa</taxon>
        <taxon>Ecdysozoa</taxon>
        <taxon>Arthropoda</taxon>
        <taxon>Hexapoda</taxon>
        <taxon>Insecta</taxon>
        <taxon>Pterygota</taxon>
        <taxon>Neoptera</taxon>
        <taxon>Paraneoptera</taxon>
        <taxon>Hemiptera</taxon>
        <taxon>Heteroptera</taxon>
        <taxon>Panheteroptera</taxon>
        <taxon>Cimicomorpha</taxon>
        <taxon>Miridae</taxon>
        <taxon>Mirini</taxon>
        <taxon>Lygus</taxon>
    </lineage>
</organism>
<dbReference type="GO" id="GO:0003676">
    <property type="term" value="F:nucleic acid binding"/>
    <property type="evidence" value="ECO:0007669"/>
    <property type="project" value="InterPro"/>
</dbReference>
<gene>
    <name evidence="2" type="ORF">CM83_102878</name>
</gene>
<protein>
    <recommendedName>
        <fullName evidence="1">Integrase catalytic domain-containing protein</fullName>
    </recommendedName>
</protein>
<dbReference type="InterPro" id="IPR056924">
    <property type="entry name" value="SH3_Tf2-1"/>
</dbReference>
<feature type="domain" description="Integrase catalytic" evidence="1">
    <location>
        <begin position="1"/>
        <end position="80"/>
    </location>
</feature>
<evidence type="ECO:0000259" key="1">
    <source>
        <dbReference type="PROSITE" id="PS50994"/>
    </source>
</evidence>
<dbReference type="InterPro" id="IPR001584">
    <property type="entry name" value="Integrase_cat-core"/>
</dbReference>
<dbReference type="AlphaFoldDB" id="A0A0A9ZGC7"/>
<proteinExistence type="predicted"/>
<reference evidence="2" key="2">
    <citation type="submission" date="2014-07" db="EMBL/GenBank/DDBJ databases">
        <authorList>
            <person name="Hull J."/>
        </authorList>
    </citation>
    <scope>NUCLEOTIDE SEQUENCE</scope>
</reference>
<name>A0A0A9ZGC7_LYGHE</name>
<dbReference type="GO" id="GO:0015074">
    <property type="term" value="P:DNA integration"/>
    <property type="evidence" value="ECO:0007669"/>
    <property type="project" value="InterPro"/>
</dbReference>